<evidence type="ECO:0000256" key="3">
    <source>
        <dbReference type="ARBA" id="ARBA00023239"/>
    </source>
</evidence>
<dbReference type="InterPro" id="IPR005300">
    <property type="entry name" value="MltA_B"/>
</dbReference>
<dbReference type="GO" id="GO:0009253">
    <property type="term" value="P:peptidoglycan catabolic process"/>
    <property type="evidence" value="ECO:0007669"/>
    <property type="project" value="TreeGrafter"/>
</dbReference>
<feature type="compositionally biased region" description="Polar residues" evidence="6">
    <location>
        <begin position="443"/>
        <end position="452"/>
    </location>
</feature>
<reference evidence="8 9" key="1">
    <citation type="submission" date="2017-09" db="EMBL/GenBank/DDBJ databases">
        <authorList>
            <person name="Varghese N."/>
            <person name="Submissions S."/>
        </authorList>
    </citation>
    <scope>NUCLEOTIDE SEQUENCE [LARGE SCALE GENOMIC DNA]</scope>
    <source>
        <strain evidence="8 9">OK806</strain>
    </source>
</reference>
<dbReference type="PANTHER" id="PTHR30124:SF0">
    <property type="entry name" value="MEMBRANE-BOUND LYTIC MUREIN TRANSGLYCOSYLASE A"/>
    <property type="match status" value="1"/>
</dbReference>
<accession>A0A7Z7N1B4</accession>
<dbReference type="Pfam" id="PF06725">
    <property type="entry name" value="3D"/>
    <property type="match status" value="1"/>
</dbReference>
<feature type="region of interest" description="Disordered" evidence="6">
    <location>
        <begin position="369"/>
        <end position="467"/>
    </location>
</feature>
<dbReference type="RefSeq" id="WP_062638699.1">
    <property type="nucleotide sequence ID" value="NZ_FCOG02000038.1"/>
</dbReference>
<organism evidence="8 9">
    <name type="scientific">Caballeronia arationis</name>
    <dbReference type="NCBI Taxonomy" id="1777142"/>
    <lineage>
        <taxon>Bacteria</taxon>
        <taxon>Pseudomonadati</taxon>
        <taxon>Pseudomonadota</taxon>
        <taxon>Betaproteobacteria</taxon>
        <taxon>Burkholderiales</taxon>
        <taxon>Burkholderiaceae</taxon>
        <taxon>Caballeronia</taxon>
    </lineage>
</organism>
<dbReference type="Gene3D" id="2.40.240.50">
    <property type="entry name" value="Barwin-like endoglucanases"/>
    <property type="match status" value="2"/>
</dbReference>
<evidence type="ECO:0000256" key="6">
    <source>
        <dbReference type="SAM" id="MobiDB-lite"/>
    </source>
</evidence>
<name>A0A7Z7N1B4_9BURK</name>
<evidence type="ECO:0000313" key="8">
    <source>
        <dbReference type="EMBL" id="SOE57595.1"/>
    </source>
</evidence>
<dbReference type="EMBL" id="OCSU01000001">
    <property type="protein sequence ID" value="SOE57595.1"/>
    <property type="molecule type" value="Genomic_DNA"/>
</dbReference>
<dbReference type="OrthoDB" id="9783686at2"/>
<dbReference type="PANTHER" id="PTHR30124">
    <property type="entry name" value="MEMBRANE-BOUND LYTIC MUREIN TRANSGLYCOSYLASE A"/>
    <property type="match status" value="1"/>
</dbReference>
<evidence type="ECO:0000256" key="5">
    <source>
        <dbReference type="ARBA" id="ARBA00030918"/>
    </source>
</evidence>
<dbReference type="Proteomes" id="UP000219522">
    <property type="component" value="Unassembled WGS sequence"/>
</dbReference>
<dbReference type="GO" id="GO:0019867">
    <property type="term" value="C:outer membrane"/>
    <property type="evidence" value="ECO:0007669"/>
    <property type="project" value="InterPro"/>
</dbReference>
<evidence type="ECO:0000313" key="9">
    <source>
        <dbReference type="Proteomes" id="UP000219522"/>
    </source>
</evidence>
<comment type="catalytic activity">
    <reaction evidence="1">
        <text>Exolytic cleavage of the (1-&gt;4)-beta-glycosidic linkage between N-acetylmuramic acid (MurNAc) and N-acetylglucosamine (GlcNAc) residues in peptidoglycan, from either the reducing or the non-reducing ends of the peptidoglycan chains, with concomitant formation of a 1,6-anhydrobond in the MurNAc residue.</text>
        <dbReference type="EC" id="4.2.2.n1"/>
    </reaction>
</comment>
<keyword evidence="3" id="KW-0456">Lyase</keyword>
<dbReference type="Gene3D" id="2.40.40.10">
    <property type="entry name" value="RlpA-like domain"/>
    <property type="match status" value="2"/>
</dbReference>
<proteinExistence type="predicted"/>
<protein>
    <recommendedName>
        <fullName evidence="2">peptidoglycan lytic exotransglycosylase</fullName>
        <ecNumber evidence="2">4.2.2.n1</ecNumber>
    </recommendedName>
    <alternativeName>
        <fullName evidence="5">Murein hydrolase A</fullName>
    </alternativeName>
</protein>
<dbReference type="CDD" id="cd14485">
    <property type="entry name" value="mltA_like_LT_A"/>
    <property type="match status" value="1"/>
</dbReference>
<dbReference type="GO" id="GO:0071555">
    <property type="term" value="P:cell wall organization"/>
    <property type="evidence" value="ECO:0007669"/>
    <property type="project" value="UniProtKB-KW"/>
</dbReference>
<dbReference type="InterPro" id="IPR026044">
    <property type="entry name" value="MltA"/>
</dbReference>
<dbReference type="SMART" id="SM00925">
    <property type="entry name" value="MltA"/>
    <property type="match status" value="1"/>
</dbReference>
<evidence type="ECO:0000256" key="4">
    <source>
        <dbReference type="ARBA" id="ARBA00023316"/>
    </source>
</evidence>
<dbReference type="InterPro" id="IPR010611">
    <property type="entry name" value="3D_dom"/>
</dbReference>
<dbReference type="EC" id="4.2.2.n1" evidence="2"/>
<gene>
    <name evidence="8" type="ORF">SAMN05446927_1467</name>
</gene>
<dbReference type="AlphaFoldDB" id="A0A7Z7N1B4"/>
<keyword evidence="9" id="KW-1185">Reference proteome</keyword>
<dbReference type="GO" id="GO:0004553">
    <property type="term" value="F:hydrolase activity, hydrolyzing O-glycosyl compounds"/>
    <property type="evidence" value="ECO:0007669"/>
    <property type="project" value="InterPro"/>
</dbReference>
<dbReference type="SUPFAM" id="SSF50685">
    <property type="entry name" value="Barwin-like endoglucanases"/>
    <property type="match status" value="2"/>
</dbReference>
<dbReference type="InterPro" id="IPR036908">
    <property type="entry name" value="RlpA-like_sf"/>
</dbReference>
<dbReference type="GO" id="GO:0008933">
    <property type="term" value="F:peptidoglycan lytic transglycosylase activity"/>
    <property type="evidence" value="ECO:0007669"/>
    <property type="project" value="TreeGrafter"/>
</dbReference>
<comment type="caution">
    <text evidence="8">The sequence shown here is derived from an EMBL/GenBank/DDBJ whole genome shotgun (WGS) entry which is preliminary data.</text>
</comment>
<feature type="domain" description="Lytic transglycosylase MltA" evidence="7">
    <location>
        <begin position="198"/>
        <end position="490"/>
    </location>
</feature>
<feature type="compositionally biased region" description="Polar residues" evidence="6">
    <location>
        <begin position="370"/>
        <end position="400"/>
    </location>
</feature>
<keyword evidence="4" id="KW-0961">Cell wall biogenesis/degradation</keyword>
<evidence type="ECO:0000259" key="7">
    <source>
        <dbReference type="SMART" id="SM00925"/>
    </source>
</evidence>
<sequence length="625" mass="64890">MASRASGAAAQSGKTPGVSFAACPTVTLCPSGVKMRATAALFALAAGAFAGCASTPAPTVQATGTAPSVDASDDARIVSATGPEAGIANPLPASPTASLAGTATPFATKNALYTPVPFSSVPGWTTDNVVESWEAFRRGCGVLGGKPGWAAPCAASRGIDPNNSASVRRFFEDNFTVYQIRNVDKTTRGVLTGYYEPILKGSRERRAPYVYPIYGVPHDMLFLDSRRLPPNARGTPVPARVEGRNVIPLATVPMSGKTYTLRLGDSTPDIRDKKLRLRRSGSEIVPYYARAEIERGRLNAPVLAYVEDPAMLYSMQLQGAGKIRLPDGSIMRLAYAEQNGLAFNPPVASAGSKGRKILVRGVEIDLEEGTVTTQNTQETASTSTPDDAPQSSLLRSAQDTDQPDAASAIASGNADSPPDSPLLRGFNLAKGAAPTVHPARVSPPSTAGTTNPAAIPSPRATDKATAPALASAPPLSYTFASSDPSYVFFRAIPDSPTGPIGALGVPLSAGRSAAIDPRTTPLGAPVFINANEGASGASSVTRLLMAQDAGGAIRGAVRADYFFGTGPQAQQQASRMKQPTQMWVLLPKGLRISAKETAVRVRGGPSVPTADCVVSDPDLCVDDTQ</sequence>
<evidence type="ECO:0000256" key="1">
    <source>
        <dbReference type="ARBA" id="ARBA00001420"/>
    </source>
</evidence>
<dbReference type="Gene3D" id="2.40.50.270">
    <property type="entry name" value="transglycosylase MltA"/>
    <property type="match status" value="1"/>
</dbReference>
<evidence type="ECO:0000256" key="2">
    <source>
        <dbReference type="ARBA" id="ARBA00012587"/>
    </source>
</evidence>
<dbReference type="Pfam" id="PF03562">
    <property type="entry name" value="MltA"/>
    <property type="match status" value="1"/>
</dbReference>
<dbReference type="GO" id="GO:0009254">
    <property type="term" value="P:peptidoglycan turnover"/>
    <property type="evidence" value="ECO:0007669"/>
    <property type="project" value="InterPro"/>
</dbReference>